<dbReference type="InterPro" id="IPR057326">
    <property type="entry name" value="KR_dom"/>
</dbReference>
<dbReference type="Gene3D" id="3.40.50.720">
    <property type="entry name" value="NAD(P)-binding Rossmann-like Domain"/>
    <property type="match status" value="1"/>
</dbReference>
<dbReference type="PANTHER" id="PTHR42879">
    <property type="entry name" value="3-OXOACYL-(ACYL-CARRIER-PROTEIN) REDUCTASE"/>
    <property type="match status" value="1"/>
</dbReference>
<comment type="caution">
    <text evidence="3">The sequence shown here is derived from an EMBL/GenBank/DDBJ whole genome shotgun (WGS) entry which is preliminary data.</text>
</comment>
<dbReference type="PROSITE" id="PS00061">
    <property type="entry name" value="ADH_SHORT"/>
    <property type="match status" value="1"/>
</dbReference>
<dbReference type="Proteomes" id="UP000469385">
    <property type="component" value="Unassembled WGS sequence"/>
</dbReference>
<feature type="domain" description="Ketoreductase" evidence="2">
    <location>
        <begin position="19"/>
        <end position="195"/>
    </location>
</feature>
<dbReference type="GO" id="GO:0032787">
    <property type="term" value="P:monocarboxylic acid metabolic process"/>
    <property type="evidence" value="ECO:0007669"/>
    <property type="project" value="UniProtKB-ARBA"/>
</dbReference>
<proteinExistence type="inferred from homology"/>
<dbReference type="InterPro" id="IPR050259">
    <property type="entry name" value="SDR"/>
</dbReference>
<accession>A0A6N8IXY9</accession>
<dbReference type="InterPro" id="IPR002347">
    <property type="entry name" value="SDR_fam"/>
</dbReference>
<evidence type="ECO:0000259" key="2">
    <source>
        <dbReference type="SMART" id="SM00822"/>
    </source>
</evidence>
<reference evidence="3 4" key="1">
    <citation type="submission" date="2019-12" db="EMBL/GenBank/DDBJ databases">
        <authorList>
            <person name="Huq M.A."/>
        </authorList>
    </citation>
    <scope>NUCLEOTIDE SEQUENCE [LARGE SCALE GENOMIC DNA]</scope>
    <source>
        <strain evidence="3 4">MAH-25</strain>
    </source>
</reference>
<name>A0A6N8IXY9_9BURK</name>
<dbReference type="InterPro" id="IPR036291">
    <property type="entry name" value="NAD(P)-bd_dom_sf"/>
</dbReference>
<dbReference type="Pfam" id="PF13561">
    <property type="entry name" value="adh_short_C2"/>
    <property type="match status" value="1"/>
</dbReference>
<gene>
    <name evidence="3" type="ORF">GON04_15680</name>
</gene>
<dbReference type="PANTHER" id="PTHR42879:SF2">
    <property type="entry name" value="3-OXOACYL-[ACYL-CARRIER-PROTEIN] REDUCTASE FABG"/>
    <property type="match status" value="1"/>
</dbReference>
<evidence type="ECO:0000256" key="1">
    <source>
        <dbReference type="ARBA" id="ARBA00006484"/>
    </source>
</evidence>
<dbReference type="AlphaFoldDB" id="A0A6N8IXY9"/>
<dbReference type="SMART" id="SM00822">
    <property type="entry name" value="PKS_KR"/>
    <property type="match status" value="1"/>
</dbReference>
<comment type="similarity">
    <text evidence="1">Belongs to the short-chain dehydrogenases/reductases (SDR) family.</text>
</comment>
<organism evidence="3 4">
    <name type="scientific">Ramlibacter pinisoli</name>
    <dbReference type="NCBI Taxonomy" id="2682844"/>
    <lineage>
        <taxon>Bacteria</taxon>
        <taxon>Pseudomonadati</taxon>
        <taxon>Pseudomonadota</taxon>
        <taxon>Betaproteobacteria</taxon>
        <taxon>Burkholderiales</taxon>
        <taxon>Comamonadaceae</taxon>
        <taxon>Ramlibacter</taxon>
    </lineage>
</organism>
<sequence>MNGAPEALPAFPGFRVDGKRALVTGAGRGLGLAAAAALAQAGAAVTLAARSAGELETACEAIRAAGGRADVLVLDVTDSHAVTAAVEARPPFNILVNNAGMNRPKPLAETPDEDIDAVLDLNVKAAFYVTRAVTQRMLQAGERGSVINVSSQMGHVGSARRTLYCASKHALEGMTRALAWELGPAGIRVNTVCPTFIETAFTAPMFTDPQFREFVIGKIALGRIGRVDEVMGPIVFLASEASSLMTGSALMLDGGWTAA</sequence>
<dbReference type="SUPFAM" id="SSF51735">
    <property type="entry name" value="NAD(P)-binding Rossmann-fold domains"/>
    <property type="match status" value="1"/>
</dbReference>
<evidence type="ECO:0000313" key="3">
    <source>
        <dbReference type="EMBL" id="MVQ30900.1"/>
    </source>
</evidence>
<evidence type="ECO:0000313" key="4">
    <source>
        <dbReference type="Proteomes" id="UP000469385"/>
    </source>
</evidence>
<keyword evidence="4" id="KW-1185">Reference proteome</keyword>
<protein>
    <submittedName>
        <fullName evidence="3">SDR family oxidoreductase</fullName>
    </submittedName>
</protein>
<dbReference type="PRINTS" id="PR00081">
    <property type="entry name" value="GDHRDH"/>
</dbReference>
<dbReference type="RefSeq" id="WP_157399004.1">
    <property type="nucleotide sequence ID" value="NZ_WSEL01000009.1"/>
</dbReference>
<dbReference type="EMBL" id="WSEL01000009">
    <property type="protein sequence ID" value="MVQ30900.1"/>
    <property type="molecule type" value="Genomic_DNA"/>
</dbReference>
<dbReference type="FunFam" id="3.40.50.720:FF:000084">
    <property type="entry name" value="Short-chain dehydrogenase reductase"/>
    <property type="match status" value="1"/>
</dbReference>
<dbReference type="PRINTS" id="PR00080">
    <property type="entry name" value="SDRFAMILY"/>
</dbReference>
<dbReference type="InterPro" id="IPR020904">
    <property type="entry name" value="Sc_DH/Rdtase_CS"/>
</dbReference>